<reference evidence="3 4" key="1">
    <citation type="submission" date="2024-01" db="EMBL/GenBank/DDBJ databases">
        <title>The genomes of 5 underutilized Papilionoideae crops provide insights into root nodulation and disease resistanc.</title>
        <authorList>
            <person name="Jiang F."/>
        </authorList>
    </citation>
    <scope>NUCLEOTIDE SEQUENCE [LARGE SCALE GENOMIC DNA]</scope>
    <source>
        <strain evidence="3">LVBAO_FW01</strain>
        <tissue evidence="3">Leaves</tissue>
    </source>
</reference>
<accession>A0AAN9QPX5</accession>
<dbReference type="AlphaFoldDB" id="A0AAN9QPX5"/>
<comment type="similarity">
    <text evidence="1">Belongs to the multicopper oxidase family.</text>
</comment>
<dbReference type="GO" id="GO:0016491">
    <property type="term" value="F:oxidoreductase activity"/>
    <property type="evidence" value="ECO:0007669"/>
    <property type="project" value="InterPro"/>
</dbReference>
<evidence type="ECO:0000313" key="4">
    <source>
        <dbReference type="Proteomes" id="UP001367508"/>
    </source>
</evidence>
<evidence type="ECO:0000259" key="2">
    <source>
        <dbReference type="Pfam" id="PF07731"/>
    </source>
</evidence>
<dbReference type="Gene3D" id="2.60.40.420">
    <property type="entry name" value="Cupredoxins - blue copper proteins"/>
    <property type="match status" value="1"/>
</dbReference>
<gene>
    <name evidence="3" type="ORF">VNO77_12824</name>
</gene>
<comment type="caution">
    <text evidence="3">The sequence shown here is derived from an EMBL/GenBank/DDBJ whole genome shotgun (WGS) entry which is preliminary data.</text>
</comment>
<dbReference type="Pfam" id="PF07731">
    <property type="entry name" value="Cu-oxidase_2"/>
    <property type="match status" value="1"/>
</dbReference>
<dbReference type="GO" id="GO:0005507">
    <property type="term" value="F:copper ion binding"/>
    <property type="evidence" value="ECO:0007669"/>
    <property type="project" value="InterPro"/>
</dbReference>
<dbReference type="PANTHER" id="PTHR11709:SF443">
    <property type="entry name" value="LACCASE-15"/>
    <property type="match status" value="1"/>
</dbReference>
<evidence type="ECO:0000313" key="3">
    <source>
        <dbReference type="EMBL" id="KAK7343789.1"/>
    </source>
</evidence>
<organism evidence="3 4">
    <name type="scientific">Canavalia gladiata</name>
    <name type="common">Sword bean</name>
    <name type="synonym">Dolichos gladiatus</name>
    <dbReference type="NCBI Taxonomy" id="3824"/>
    <lineage>
        <taxon>Eukaryota</taxon>
        <taxon>Viridiplantae</taxon>
        <taxon>Streptophyta</taxon>
        <taxon>Embryophyta</taxon>
        <taxon>Tracheophyta</taxon>
        <taxon>Spermatophyta</taxon>
        <taxon>Magnoliopsida</taxon>
        <taxon>eudicotyledons</taxon>
        <taxon>Gunneridae</taxon>
        <taxon>Pentapetalae</taxon>
        <taxon>rosids</taxon>
        <taxon>fabids</taxon>
        <taxon>Fabales</taxon>
        <taxon>Fabaceae</taxon>
        <taxon>Papilionoideae</taxon>
        <taxon>50 kb inversion clade</taxon>
        <taxon>NPAAA clade</taxon>
        <taxon>indigoferoid/millettioid clade</taxon>
        <taxon>Phaseoleae</taxon>
        <taxon>Canavalia</taxon>
    </lineage>
</organism>
<protein>
    <recommendedName>
        <fullName evidence="2">Plastocyanin-like domain-containing protein</fullName>
    </recommendedName>
</protein>
<name>A0AAN9QPX5_CANGL</name>
<dbReference type="SUPFAM" id="SSF49503">
    <property type="entry name" value="Cupredoxins"/>
    <property type="match status" value="1"/>
</dbReference>
<dbReference type="PANTHER" id="PTHR11709">
    <property type="entry name" value="MULTI-COPPER OXIDASE"/>
    <property type="match status" value="1"/>
</dbReference>
<dbReference type="InterPro" id="IPR008972">
    <property type="entry name" value="Cupredoxin"/>
</dbReference>
<dbReference type="Proteomes" id="UP001367508">
    <property type="component" value="Unassembled WGS sequence"/>
</dbReference>
<evidence type="ECO:0000256" key="1">
    <source>
        <dbReference type="ARBA" id="ARBA00010609"/>
    </source>
</evidence>
<dbReference type="EMBL" id="JAYMYQ010000003">
    <property type="protein sequence ID" value="KAK7343789.1"/>
    <property type="molecule type" value="Genomic_DNA"/>
</dbReference>
<proteinExistence type="inferred from homology"/>
<dbReference type="InterPro" id="IPR045087">
    <property type="entry name" value="Cu-oxidase_fam"/>
</dbReference>
<feature type="domain" description="Plastocyanin-like" evidence="2">
    <location>
        <begin position="123"/>
        <end position="182"/>
    </location>
</feature>
<dbReference type="InterPro" id="IPR011706">
    <property type="entry name" value="Cu-oxidase_C"/>
</dbReference>
<sequence>MAAHLSHPLPVLPSHNDTNGAFRFFGRIGGLTKTYPHKVPLNITTKTVTTLSTNTFSCLRGHSREEPNQIASSLNYFSFGNFEILEACYYYIVRVLAKEFPVLLPLLFDLIEKCLPLILEIVEPGTKVKVLNYGSTVELVLQGTNMVSGIDHSMHLHGYSAHVVGYGFGKSDKHKDPMKYNLIPLHF</sequence>
<keyword evidence="4" id="KW-1185">Reference proteome</keyword>